<reference evidence="2 3" key="1">
    <citation type="journal article" date="2012" name="BMC Genomics">
        <title>Comparative genomic analysis and phylogenetic position of Theileria equi.</title>
        <authorList>
            <person name="Kappmeyer L.S."/>
            <person name="Thiagarajan M."/>
            <person name="Herndon D.R."/>
            <person name="Ramsay J.D."/>
            <person name="Caler E."/>
            <person name="Djikeng A."/>
            <person name="Gillespie J.J."/>
            <person name="Lau A.O."/>
            <person name="Roalson E.H."/>
            <person name="Silva J.C."/>
            <person name="Silva M.G."/>
            <person name="Suarez C.E."/>
            <person name="Ueti M.W."/>
            <person name="Nene V.M."/>
            <person name="Mealey R.H."/>
            <person name="Knowles D.P."/>
            <person name="Brayton K.A."/>
        </authorList>
    </citation>
    <scope>NUCLEOTIDE SEQUENCE [LARGE SCALE GENOMIC DNA]</scope>
    <source>
        <strain evidence="2 3">WA</strain>
    </source>
</reference>
<sequence length="262" mass="30026">MKGCSSVIILACTFLSTHSALALDVVLDISRIDEVLYKSFLLFYDDVPTRIVMPRKGIKIRSVKEGSENLWKAEGREKCILITLHLKNGRPMMMFMSIHGSSTRYIGLCKSDGIWKLGPDDFEHRNREFAKLRMIPSSTHTFTLNVSTSEENDERIVLESVALKRKTRMHIPELGSYATKVVCGQELIWKAKDGERCITAFSYFRNGRLQRISVLVNQKSGSDSEIRHYEKRGTLWRKVKHDNFGNGQLVPLVHIEMSNYNI</sequence>
<dbReference type="VEuPathDB" id="PiroplasmaDB:BEWA_023750"/>
<evidence type="ECO:0000313" key="3">
    <source>
        <dbReference type="Proteomes" id="UP000031512"/>
    </source>
</evidence>
<dbReference type="Proteomes" id="UP000031512">
    <property type="component" value="Chromosome 1"/>
</dbReference>
<dbReference type="GeneID" id="15806260"/>
<protein>
    <submittedName>
        <fullName evidence="2">Signal peptide-containing protein</fullName>
    </submittedName>
</protein>
<keyword evidence="3" id="KW-1185">Reference proteome</keyword>
<keyword evidence="1" id="KW-0732">Signal</keyword>
<accession>L0AWX7</accession>
<feature type="signal peptide" evidence="1">
    <location>
        <begin position="1"/>
        <end position="22"/>
    </location>
</feature>
<dbReference type="EMBL" id="CP001669">
    <property type="protein sequence ID" value="AFZ79526.1"/>
    <property type="molecule type" value="Genomic_DNA"/>
</dbReference>
<organism evidence="2 3">
    <name type="scientific">Theileria equi strain WA</name>
    <dbReference type="NCBI Taxonomy" id="1537102"/>
    <lineage>
        <taxon>Eukaryota</taxon>
        <taxon>Sar</taxon>
        <taxon>Alveolata</taxon>
        <taxon>Apicomplexa</taxon>
        <taxon>Aconoidasida</taxon>
        <taxon>Piroplasmida</taxon>
        <taxon>Theileriidae</taxon>
        <taxon>Theileria</taxon>
    </lineage>
</organism>
<proteinExistence type="predicted"/>
<evidence type="ECO:0000256" key="1">
    <source>
        <dbReference type="SAM" id="SignalP"/>
    </source>
</evidence>
<name>L0AWX7_THEEQ</name>
<dbReference type="InterPro" id="IPR007480">
    <property type="entry name" value="DUF529"/>
</dbReference>
<gene>
    <name evidence="2" type="ORF">BEWA_023750</name>
</gene>
<dbReference type="KEGG" id="beq:BEWA_023750"/>
<dbReference type="AlphaFoldDB" id="L0AWX7"/>
<feature type="chain" id="PRO_5003939474" evidence="1">
    <location>
        <begin position="23"/>
        <end position="262"/>
    </location>
</feature>
<evidence type="ECO:0000313" key="2">
    <source>
        <dbReference type="EMBL" id="AFZ79526.1"/>
    </source>
</evidence>
<dbReference type="RefSeq" id="XP_004829192.1">
    <property type="nucleotide sequence ID" value="XM_004829135.1"/>
</dbReference>
<dbReference type="Pfam" id="PF04385">
    <property type="entry name" value="FAINT"/>
    <property type="match status" value="2"/>
</dbReference>